<feature type="transmembrane region" description="Helical" evidence="1">
    <location>
        <begin position="6"/>
        <end position="26"/>
    </location>
</feature>
<keyword evidence="4" id="KW-1185">Reference proteome</keyword>
<reference evidence="3" key="1">
    <citation type="submission" date="2021-04" db="EMBL/GenBank/DDBJ databases">
        <title>Phylogenetic analysis of Acidobacteriaceae.</title>
        <authorList>
            <person name="Qiu L."/>
            <person name="Zhang Q."/>
        </authorList>
    </citation>
    <scope>NUCLEOTIDE SEQUENCE</scope>
    <source>
        <strain evidence="3">DSM 25168</strain>
    </source>
</reference>
<keyword evidence="1" id="KW-0812">Transmembrane</keyword>
<feature type="transmembrane region" description="Helical" evidence="1">
    <location>
        <begin position="58"/>
        <end position="81"/>
    </location>
</feature>
<evidence type="ECO:0000313" key="4">
    <source>
        <dbReference type="Proteomes" id="UP001059380"/>
    </source>
</evidence>
<feature type="transmembrane region" description="Helical" evidence="1">
    <location>
        <begin position="93"/>
        <end position="110"/>
    </location>
</feature>
<evidence type="ECO:0000313" key="3">
    <source>
        <dbReference type="EMBL" id="UWZ86231.1"/>
    </source>
</evidence>
<evidence type="ECO:0000259" key="2">
    <source>
        <dbReference type="Pfam" id="PF04982"/>
    </source>
</evidence>
<dbReference type="InterPro" id="IPR058581">
    <property type="entry name" value="TM_HPP"/>
</dbReference>
<organism evidence="3 4">
    <name type="scientific">Occallatibacter riparius</name>
    <dbReference type="NCBI Taxonomy" id="1002689"/>
    <lineage>
        <taxon>Bacteria</taxon>
        <taxon>Pseudomonadati</taxon>
        <taxon>Acidobacteriota</taxon>
        <taxon>Terriglobia</taxon>
        <taxon>Terriglobales</taxon>
        <taxon>Acidobacteriaceae</taxon>
        <taxon>Occallatibacter</taxon>
    </lineage>
</organism>
<sequence length="167" mass="17702">MEGKDLVIAPVCEAALLALVGFAGWLTHQPMLFTSLGPTAYELVETPHRPTARPYSILVGHLIAVIGGYIALWVTGAWHVAPVSTAELLPARIGAAAIAAMLTVFGTLFLKASQPAALSTTLLIALGTMQRPRDAAVIMAAVALMNLLGEPIRAVRLRTQTERQEPT</sequence>
<dbReference type="RefSeq" id="WP_260795875.1">
    <property type="nucleotide sequence ID" value="NZ_CP093313.1"/>
</dbReference>
<dbReference type="AlphaFoldDB" id="A0A9J7BU93"/>
<keyword evidence="1" id="KW-1133">Transmembrane helix</keyword>
<proteinExistence type="predicted"/>
<dbReference type="Proteomes" id="UP001059380">
    <property type="component" value="Chromosome"/>
</dbReference>
<dbReference type="Pfam" id="PF04982">
    <property type="entry name" value="TM_HPP"/>
    <property type="match status" value="1"/>
</dbReference>
<dbReference type="EMBL" id="CP093313">
    <property type="protein sequence ID" value="UWZ86231.1"/>
    <property type="molecule type" value="Genomic_DNA"/>
</dbReference>
<protein>
    <submittedName>
        <fullName evidence="3">HPP family protein</fullName>
    </submittedName>
</protein>
<name>A0A9J7BU93_9BACT</name>
<gene>
    <name evidence="3" type="ORF">MOP44_09855</name>
</gene>
<evidence type="ECO:0000256" key="1">
    <source>
        <dbReference type="SAM" id="Phobius"/>
    </source>
</evidence>
<feature type="domain" description="HPP transmembrane region" evidence="2">
    <location>
        <begin position="13"/>
        <end position="146"/>
    </location>
</feature>
<accession>A0A9J7BU93</accession>
<dbReference type="KEGG" id="orp:MOP44_09855"/>
<keyword evidence="1" id="KW-0472">Membrane</keyword>